<protein>
    <submittedName>
        <fullName evidence="1">Uncharacterized protein</fullName>
    </submittedName>
</protein>
<evidence type="ECO:0000313" key="1">
    <source>
        <dbReference type="EMBL" id="DAF62694.1"/>
    </source>
</evidence>
<proteinExistence type="predicted"/>
<reference evidence="1" key="1">
    <citation type="journal article" date="2021" name="Proc. Natl. Acad. Sci. U.S.A.">
        <title>A Catalog of Tens of Thousands of Viruses from Human Metagenomes Reveals Hidden Associations with Chronic Diseases.</title>
        <authorList>
            <person name="Tisza M.J."/>
            <person name="Buck C.B."/>
        </authorList>
    </citation>
    <scope>NUCLEOTIDE SEQUENCE</scope>
    <source>
        <strain evidence="1">CtuBK6</strain>
    </source>
</reference>
<name>A0A8S5THE6_9CAUD</name>
<organism evidence="1">
    <name type="scientific">Siphoviridae sp. ctuBK6</name>
    <dbReference type="NCBI Taxonomy" id="2827963"/>
    <lineage>
        <taxon>Viruses</taxon>
        <taxon>Duplodnaviria</taxon>
        <taxon>Heunggongvirae</taxon>
        <taxon>Uroviricota</taxon>
        <taxon>Caudoviricetes</taxon>
    </lineage>
</organism>
<accession>A0A8S5THE6</accession>
<sequence length="63" mass="7135">MSKTKYPRIVDAGSDHIFAKAFITANGNEELCNATGRELQEGPDISDHWYEYEDSNGDLHYGR</sequence>
<dbReference type="EMBL" id="BK032826">
    <property type="protein sequence ID" value="DAF62694.1"/>
    <property type="molecule type" value="Genomic_DNA"/>
</dbReference>